<protein>
    <submittedName>
        <fullName evidence="7">Alanine--glyoxylate aminotransferase family protein</fullName>
    </submittedName>
</protein>
<accession>A0ABS5RYJ9</accession>
<evidence type="ECO:0000256" key="1">
    <source>
        <dbReference type="ARBA" id="ARBA00001933"/>
    </source>
</evidence>
<comment type="caution">
    <text evidence="7">The sequence shown here is derived from an EMBL/GenBank/DDBJ whole genome shotgun (WGS) entry which is preliminary data.</text>
</comment>
<organism evidence="7 8">
    <name type="scientific">Tianweitania aestuarii</name>
    <dbReference type="NCBI Taxonomy" id="2814886"/>
    <lineage>
        <taxon>Bacteria</taxon>
        <taxon>Pseudomonadati</taxon>
        <taxon>Pseudomonadota</taxon>
        <taxon>Alphaproteobacteria</taxon>
        <taxon>Hyphomicrobiales</taxon>
        <taxon>Phyllobacteriaceae</taxon>
        <taxon>Tianweitania</taxon>
    </lineage>
</organism>
<dbReference type="Gene3D" id="3.90.1150.10">
    <property type="entry name" value="Aspartate Aminotransferase, domain 1"/>
    <property type="match status" value="1"/>
</dbReference>
<keyword evidence="5" id="KW-0663">Pyridoxal phosphate</keyword>
<evidence type="ECO:0000313" key="7">
    <source>
        <dbReference type="EMBL" id="MBS9721304.1"/>
    </source>
</evidence>
<dbReference type="InterPro" id="IPR015421">
    <property type="entry name" value="PyrdxlP-dep_Trfase_major"/>
</dbReference>
<feature type="domain" description="Aminotransferase class V" evidence="6">
    <location>
        <begin position="102"/>
        <end position="334"/>
    </location>
</feature>
<dbReference type="GO" id="GO:0008483">
    <property type="term" value="F:transaminase activity"/>
    <property type="evidence" value="ECO:0007669"/>
    <property type="project" value="UniProtKB-KW"/>
</dbReference>
<dbReference type="Proteomes" id="UP001297272">
    <property type="component" value="Unassembled WGS sequence"/>
</dbReference>
<dbReference type="PANTHER" id="PTHR21152">
    <property type="entry name" value="AMINOTRANSFERASE CLASS V"/>
    <property type="match status" value="1"/>
</dbReference>
<dbReference type="InterPro" id="IPR024169">
    <property type="entry name" value="SP_NH2Trfase/AEP_transaminase"/>
</dbReference>
<sequence length="392" mass="41273">MRYPHDKPPVLSLTPGPVPVYPEVLHALSRQVPYDDDLPYSAKYEFVVERLQSAMQLSTKPLILQGEPVLGLEAAAASLIASDDTVLNLVSGPYGRGFGVWARRYGTQVVDLEVPDNQAIDSHAVSDLLKRYPQTAVVSVCHHETPCGTINPINEIGAVVADHGALLIVDAVSSFGGMNTHPEDCQAAIYVTGPAKCLGAPPALTLLGVSTRAWAKMKANPTAPRGSVLSILDWEDAGLGGRRFPFTTSIADINALDAALDLYLAERPQAVWARHDLTARTFRVGIAALSLSIWAASDAIASPTTTVVRLPEGVSEAELLGDLRARYGLLVSGGRGPTTGKAIRVAHMGPAAHPLHAIAALSALGGSLQRLGFDTSPGAAIEAALQVVELST</sequence>
<evidence type="ECO:0000256" key="5">
    <source>
        <dbReference type="ARBA" id="ARBA00022898"/>
    </source>
</evidence>
<dbReference type="InterPro" id="IPR015424">
    <property type="entry name" value="PyrdxlP-dep_Trfase"/>
</dbReference>
<name>A0ABS5RYJ9_9HYPH</name>
<dbReference type="SUPFAM" id="SSF53383">
    <property type="entry name" value="PLP-dependent transferases"/>
    <property type="match status" value="1"/>
</dbReference>
<keyword evidence="3 7" id="KW-0032">Aminotransferase</keyword>
<dbReference type="InterPro" id="IPR015422">
    <property type="entry name" value="PyrdxlP-dep_Trfase_small"/>
</dbReference>
<dbReference type="Gene3D" id="3.40.640.10">
    <property type="entry name" value="Type I PLP-dependent aspartate aminotransferase-like (Major domain)"/>
    <property type="match status" value="1"/>
</dbReference>
<evidence type="ECO:0000256" key="3">
    <source>
        <dbReference type="ARBA" id="ARBA00022576"/>
    </source>
</evidence>
<evidence type="ECO:0000313" key="8">
    <source>
        <dbReference type="Proteomes" id="UP001297272"/>
    </source>
</evidence>
<keyword evidence="4" id="KW-0808">Transferase</keyword>
<proteinExistence type="inferred from homology"/>
<dbReference type="InterPro" id="IPR000192">
    <property type="entry name" value="Aminotrans_V_dom"/>
</dbReference>
<evidence type="ECO:0000259" key="6">
    <source>
        <dbReference type="Pfam" id="PF00266"/>
    </source>
</evidence>
<comment type="cofactor">
    <cofactor evidence="1">
        <name>pyridoxal 5'-phosphate</name>
        <dbReference type="ChEBI" id="CHEBI:597326"/>
    </cofactor>
</comment>
<evidence type="ECO:0000256" key="2">
    <source>
        <dbReference type="ARBA" id="ARBA00009236"/>
    </source>
</evidence>
<dbReference type="PANTHER" id="PTHR21152:SF24">
    <property type="entry name" value="ALANINE--GLYOXYLATE AMINOTRANSFERASE 1"/>
    <property type="match status" value="1"/>
</dbReference>
<evidence type="ECO:0000256" key="4">
    <source>
        <dbReference type="ARBA" id="ARBA00022679"/>
    </source>
</evidence>
<keyword evidence="8" id="KW-1185">Reference proteome</keyword>
<gene>
    <name evidence="7" type="ORF">JYU29_11455</name>
</gene>
<comment type="similarity">
    <text evidence="2">Belongs to the class-V pyridoxal-phosphate-dependent aminotransferase family.</text>
</comment>
<reference evidence="7 8" key="1">
    <citation type="submission" date="2021-03" db="EMBL/GenBank/DDBJ databases">
        <title>Tianweitania aestuarii sp. nov., isolated from a tidal flat.</title>
        <authorList>
            <person name="Park S."/>
            <person name="Yoon J.-H."/>
        </authorList>
    </citation>
    <scope>NUCLEOTIDE SEQUENCE [LARGE SCALE GENOMIC DNA]</scope>
    <source>
        <strain evidence="7 8">BSSL-BM11</strain>
    </source>
</reference>
<dbReference type="EMBL" id="JAFMNX010000002">
    <property type="protein sequence ID" value="MBS9721304.1"/>
    <property type="molecule type" value="Genomic_DNA"/>
</dbReference>
<dbReference type="Pfam" id="PF00266">
    <property type="entry name" value="Aminotran_5"/>
    <property type="match status" value="1"/>
</dbReference>
<dbReference type="PIRSF" id="PIRSF000524">
    <property type="entry name" value="SPT"/>
    <property type="match status" value="1"/>
</dbReference>